<feature type="region of interest" description="Disordered" evidence="1">
    <location>
        <begin position="1"/>
        <end position="66"/>
    </location>
</feature>
<evidence type="ECO:0000256" key="1">
    <source>
        <dbReference type="SAM" id="MobiDB-lite"/>
    </source>
</evidence>
<name>G3TW99_LOXAF</name>
<gene>
    <name evidence="3" type="primary">ZFP28</name>
</gene>
<dbReference type="SMART" id="SM00349">
    <property type="entry name" value="KRAB"/>
    <property type="match status" value="2"/>
</dbReference>
<sequence length="299" mass="32788">VSASRGARAREYESLPGRGGPRTKPRAGQGLGAGRTPSASARPARGSPRNGLTAKGQRGAVTSGPERRALPFRVTALLHQERSCKQEAAGAGIELPKAMSQSLISFSQMTTWFYPESWGKEHWLSKNVFLKEKISNFGNFFTLGLCISKPDIISLLEQGKEPWIMKRKMTQGQGPDLKPLQETKQLPPKKDFCEEKLSQALIMERLTNYSLECSILEDWGSAALFVKQPGLVIVGDVAVDFSQQKSFCKNVTWENYGDLGSVGHSVSKPDLVSLLAQGMEPWMVKRELTGGLFSGECGR</sequence>
<dbReference type="Ensembl" id="ENSLAFT00000032317.1">
    <property type="protein sequence ID" value="ENSLAFP00000019857.1"/>
    <property type="gene ID" value="ENSLAFG00000010041.4"/>
</dbReference>
<evidence type="ECO:0000259" key="2">
    <source>
        <dbReference type="PROSITE" id="PS50805"/>
    </source>
</evidence>
<evidence type="ECO:0000313" key="3">
    <source>
        <dbReference type="Ensembl" id="ENSLAFP00000019857.1"/>
    </source>
</evidence>
<dbReference type="SUPFAM" id="SSF109640">
    <property type="entry name" value="KRAB domain (Kruppel-associated box)"/>
    <property type="match status" value="2"/>
</dbReference>
<organism evidence="3 4">
    <name type="scientific">Loxodonta africana</name>
    <name type="common">African elephant</name>
    <dbReference type="NCBI Taxonomy" id="9785"/>
    <lineage>
        <taxon>Eukaryota</taxon>
        <taxon>Metazoa</taxon>
        <taxon>Chordata</taxon>
        <taxon>Craniata</taxon>
        <taxon>Vertebrata</taxon>
        <taxon>Euteleostomi</taxon>
        <taxon>Mammalia</taxon>
        <taxon>Eutheria</taxon>
        <taxon>Afrotheria</taxon>
        <taxon>Proboscidea</taxon>
        <taxon>Elephantidae</taxon>
        <taxon>Loxodonta</taxon>
    </lineage>
</organism>
<proteinExistence type="predicted"/>
<dbReference type="AlphaFoldDB" id="G3TW99"/>
<reference evidence="3" key="3">
    <citation type="submission" date="2025-09" db="UniProtKB">
        <authorList>
            <consortium name="Ensembl"/>
        </authorList>
    </citation>
    <scope>IDENTIFICATION</scope>
    <source>
        <strain evidence="3">Isolate ISIS603380</strain>
    </source>
</reference>
<dbReference type="PROSITE" id="PS50805">
    <property type="entry name" value="KRAB"/>
    <property type="match status" value="2"/>
</dbReference>
<accession>G3TW99</accession>
<dbReference type="Proteomes" id="UP000007646">
    <property type="component" value="Unassembled WGS sequence"/>
</dbReference>
<keyword evidence="4" id="KW-1185">Reference proteome</keyword>
<dbReference type="InterPro" id="IPR036051">
    <property type="entry name" value="KRAB_dom_sf"/>
</dbReference>
<dbReference type="HOGENOM" id="CLU_068268_0_0_1"/>
<reference evidence="3" key="2">
    <citation type="submission" date="2025-08" db="UniProtKB">
        <authorList>
            <consortium name="Ensembl"/>
        </authorList>
    </citation>
    <scope>IDENTIFICATION</scope>
    <source>
        <strain evidence="3">Isolate ISIS603380</strain>
    </source>
</reference>
<feature type="domain" description="KRAB" evidence="2">
    <location>
        <begin position="232"/>
        <end position="294"/>
    </location>
</feature>
<dbReference type="InterPro" id="IPR001909">
    <property type="entry name" value="KRAB"/>
</dbReference>
<protein>
    <submittedName>
        <fullName evidence="3">ZFP28 zinc finger protein</fullName>
    </submittedName>
</protein>
<evidence type="ECO:0000313" key="4">
    <source>
        <dbReference type="Proteomes" id="UP000007646"/>
    </source>
</evidence>
<dbReference type="GeneTree" id="ENSGT00940000162376"/>
<feature type="domain" description="KRAB" evidence="2">
    <location>
        <begin position="104"/>
        <end position="175"/>
    </location>
</feature>
<dbReference type="Pfam" id="PF01352">
    <property type="entry name" value="KRAB"/>
    <property type="match status" value="1"/>
</dbReference>
<reference evidence="3 4" key="1">
    <citation type="submission" date="2009-06" db="EMBL/GenBank/DDBJ databases">
        <title>The Genome Sequence of Loxodonta africana (African elephant).</title>
        <authorList>
            <person name="Di Palma F."/>
            <person name="Heiman D."/>
            <person name="Young S."/>
            <person name="Johnson J."/>
            <person name="Lander E.S."/>
            <person name="Lindblad-Toh K."/>
        </authorList>
    </citation>
    <scope>NUCLEOTIDE SEQUENCE [LARGE SCALE GENOMIC DNA]</scope>
    <source>
        <strain evidence="3 4">Isolate ISIS603380</strain>
    </source>
</reference>
<dbReference type="GO" id="GO:0006355">
    <property type="term" value="P:regulation of DNA-templated transcription"/>
    <property type="evidence" value="ECO:0007669"/>
    <property type="project" value="InterPro"/>
</dbReference>